<accession>A0A200PU91</accession>
<reference evidence="14 15" key="1">
    <citation type="journal article" date="2017" name="Mol. Plant">
        <title>The Genome of Medicinal Plant Macleaya cordata Provides New Insights into Benzylisoquinoline Alkaloids Metabolism.</title>
        <authorList>
            <person name="Liu X."/>
            <person name="Liu Y."/>
            <person name="Huang P."/>
            <person name="Ma Y."/>
            <person name="Qing Z."/>
            <person name="Tang Q."/>
            <person name="Cao H."/>
            <person name="Cheng P."/>
            <person name="Zheng Y."/>
            <person name="Yuan Z."/>
            <person name="Zhou Y."/>
            <person name="Liu J."/>
            <person name="Tang Z."/>
            <person name="Zhuo Y."/>
            <person name="Zhang Y."/>
            <person name="Yu L."/>
            <person name="Huang J."/>
            <person name="Yang P."/>
            <person name="Peng Q."/>
            <person name="Zhang J."/>
            <person name="Jiang W."/>
            <person name="Zhang Z."/>
            <person name="Lin K."/>
            <person name="Ro D.K."/>
            <person name="Chen X."/>
            <person name="Xiong X."/>
            <person name="Shang Y."/>
            <person name="Huang S."/>
            <person name="Zeng J."/>
        </authorList>
    </citation>
    <scope>NUCLEOTIDE SEQUENCE [LARGE SCALE GENOMIC DNA]</scope>
    <source>
        <strain evidence="15">cv. BLH2017</strain>
        <tissue evidence="14">Root</tissue>
    </source>
</reference>
<organism evidence="14 15">
    <name type="scientific">Macleaya cordata</name>
    <name type="common">Five-seeded plume-poppy</name>
    <name type="synonym">Bocconia cordata</name>
    <dbReference type="NCBI Taxonomy" id="56857"/>
    <lineage>
        <taxon>Eukaryota</taxon>
        <taxon>Viridiplantae</taxon>
        <taxon>Streptophyta</taxon>
        <taxon>Embryophyta</taxon>
        <taxon>Tracheophyta</taxon>
        <taxon>Spermatophyta</taxon>
        <taxon>Magnoliopsida</taxon>
        <taxon>Ranunculales</taxon>
        <taxon>Papaveraceae</taxon>
        <taxon>Papaveroideae</taxon>
        <taxon>Macleaya</taxon>
    </lineage>
</organism>
<dbReference type="Proteomes" id="UP000195402">
    <property type="component" value="Unassembled WGS sequence"/>
</dbReference>
<name>A0A200PU91_MACCD</name>
<feature type="domain" description="Plastocyanin-like" evidence="13">
    <location>
        <begin position="60"/>
        <end position="166"/>
    </location>
</feature>
<evidence type="ECO:0000256" key="3">
    <source>
        <dbReference type="ARBA" id="ARBA00004271"/>
    </source>
</evidence>
<comment type="catalytic activity">
    <reaction evidence="1">
        <text>4 hydroquinone + O2 = 4 benzosemiquinone + 2 H2O</text>
        <dbReference type="Rhea" id="RHEA:11276"/>
        <dbReference type="ChEBI" id="CHEBI:15377"/>
        <dbReference type="ChEBI" id="CHEBI:15379"/>
        <dbReference type="ChEBI" id="CHEBI:17594"/>
        <dbReference type="ChEBI" id="CHEBI:17977"/>
        <dbReference type="EC" id="1.10.3.2"/>
    </reaction>
</comment>
<gene>
    <name evidence="14" type="ORF">BVC80_9071g99</name>
</gene>
<keyword evidence="9" id="KW-0677">Repeat</keyword>
<keyword evidence="7" id="KW-0964">Secreted</keyword>
<dbReference type="Pfam" id="PF07732">
    <property type="entry name" value="Cu-oxidase_3"/>
    <property type="match status" value="1"/>
</dbReference>
<dbReference type="PANTHER" id="PTHR11709">
    <property type="entry name" value="MULTI-COPPER OXIDASE"/>
    <property type="match status" value="1"/>
</dbReference>
<dbReference type="SUPFAM" id="SSF49503">
    <property type="entry name" value="Cupredoxins"/>
    <property type="match status" value="2"/>
</dbReference>
<comment type="similarity">
    <text evidence="4">Belongs to the multicopper oxidase family.</text>
</comment>
<keyword evidence="6" id="KW-0052">Apoplast</keyword>
<sequence length="347" mass="38675">MILMKIMSCSSSSSSSYDYGYLFVCEEATDEASPLWCSSSSNLGSFWSFNIYIFPNSKTVEWKSVSRLCEKKTLLTVNGEYPGPTIAVQEDDDVEIKVTNHISLNTTIHWHGIKQRRSGWADGPAYITQCPIKSGESYTFRFKVIGQRGTLWWHAHISWQRASVHGEWWKEDVEGIEADTILYGSGPNTSDAYTINGLPGSLHPCSNKDTFIQNVERGKTYMLRIINAALNNELFFAISNHTLPVVEIGAIYTKPLTTPAIMIASGQTTNVLLTTDQNPGTFVMAARPYVTAIVPFDNTTTVGFLHYKEEDTIKMPQKISISNLPPMRDTSFATKFSNSLKSLASTC</sequence>
<dbReference type="CDD" id="cd13875">
    <property type="entry name" value="CuRO_2_LCC_plant"/>
    <property type="match status" value="1"/>
</dbReference>
<evidence type="ECO:0000256" key="2">
    <source>
        <dbReference type="ARBA" id="ARBA00001935"/>
    </source>
</evidence>
<evidence type="ECO:0000256" key="10">
    <source>
        <dbReference type="ARBA" id="ARBA00023002"/>
    </source>
</evidence>
<evidence type="ECO:0000313" key="14">
    <source>
        <dbReference type="EMBL" id="OVA01762.1"/>
    </source>
</evidence>
<dbReference type="EC" id="1.10.3.2" evidence="5"/>
<evidence type="ECO:0000256" key="4">
    <source>
        <dbReference type="ARBA" id="ARBA00010609"/>
    </source>
</evidence>
<evidence type="ECO:0000256" key="11">
    <source>
        <dbReference type="ARBA" id="ARBA00023008"/>
    </source>
</evidence>
<protein>
    <recommendedName>
        <fullName evidence="5">laccase</fullName>
        <ecNumber evidence="5">1.10.3.2</ecNumber>
    </recommendedName>
</protein>
<keyword evidence="8" id="KW-0479">Metal-binding</keyword>
<dbReference type="STRING" id="56857.A0A200PU91"/>
<keyword evidence="15" id="KW-1185">Reference proteome</keyword>
<evidence type="ECO:0000256" key="9">
    <source>
        <dbReference type="ARBA" id="ARBA00022737"/>
    </source>
</evidence>
<evidence type="ECO:0000256" key="1">
    <source>
        <dbReference type="ARBA" id="ARBA00000349"/>
    </source>
</evidence>
<keyword evidence="12" id="KW-0439">Lignin degradation</keyword>
<dbReference type="GO" id="GO:0005507">
    <property type="term" value="F:copper ion binding"/>
    <property type="evidence" value="ECO:0007669"/>
    <property type="project" value="InterPro"/>
</dbReference>
<dbReference type="OrthoDB" id="2121828at2759"/>
<dbReference type="InParanoid" id="A0A200PU91"/>
<evidence type="ECO:0000256" key="6">
    <source>
        <dbReference type="ARBA" id="ARBA00022523"/>
    </source>
</evidence>
<evidence type="ECO:0000256" key="12">
    <source>
        <dbReference type="ARBA" id="ARBA00023185"/>
    </source>
</evidence>
<dbReference type="FunFam" id="2.60.40.420:FF:000049">
    <property type="entry name" value="Laccase"/>
    <property type="match status" value="1"/>
</dbReference>
<comment type="caution">
    <text evidence="14">The sequence shown here is derived from an EMBL/GenBank/DDBJ whole genome shotgun (WGS) entry which is preliminary data.</text>
</comment>
<evidence type="ECO:0000256" key="7">
    <source>
        <dbReference type="ARBA" id="ARBA00022525"/>
    </source>
</evidence>
<dbReference type="InterPro" id="IPR045087">
    <property type="entry name" value="Cu-oxidase_fam"/>
</dbReference>
<dbReference type="Gene3D" id="2.60.40.420">
    <property type="entry name" value="Cupredoxins - blue copper proteins"/>
    <property type="match status" value="2"/>
</dbReference>
<dbReference type="GO" id="GO:0052716">
    <property type="term" value="F:hydroquinone:oxygen oxidoreductase activity"/>
    <property type="evidence" value="ECO:0007669"/>
    <property type="project" value="UniProtKB-EC"/>
</dbReference>
<dbReference type="CDD" id="cd13849">
    <property type="entry name" value="CuRO_1_LCC_plant"/>
    <property type="match status" value="1"/>
</dbReference>
<dbReference type="GO" id="GO:0046274">
    <property type="term" value="P:lignin catabolic process"/>
    <property type="evidence" value="ECO:0007669"/>
    <property type="project" value="UniProtKB-KW"/>
</dbReference>
<dbReference type="InterPro" id="IPR034285">
    <property type="entry name" value="CuRO_2_LCC"/>
</dbReference>
<dbReference type="InterPro" id="IPR011707">
    <property type="entry name" value="Cu-oxidase-like_N"/>
</dbReference>
<dbReference type="EMBL" id="MVGT01004039">
    <property type="protein sequence ID" value="OVA01762.1"/>
    <property type="molecule type" value="Genomic_DNA"/>
</dbReference>
<dbReference type="InterPro" id="IPR034288">
    <property type="entry name" value="CuRO_1_LCC"/>
</dbReference>
<dbReference type="AlphaFoldDB" id="A0A200PU91"/>
<dbReference type="OMA" id="RTRHYTF"/>
<keyword evidence="10" id="KW-0560">Oxidoreductase</keyword>
<evidence type="ECO:0000259" key="13">
    <source>
        <dbReference type="Pfam" id="PF07732"/>
    </source>
</evidence>
<comment type="subcellular location">
    <subcellularLocation>
        <location evidence="3">Secreted</location>
        <location evidence="3">Extracellular space</location>
        <location evidence="3">Apoplast</location>
    </subcellularLocation>
</comment>
<comment type="cofactor">
    <cofactor evidence="2">
        <name>Cu cation</name>
        <dbReference type="ChEBI" id="CHEBI:23378"/>
    </cofactor>
</comment>
<evidence type="ECO:0000256" key="8">
    <source>
        <dbReference type="ARBA" id="ARBA00022723"/>
    </source>
</evidence>
<proteinExistence type="inferred from homology"/>
<dbReference type="PANTHER" id="PTHR11709:SF292">
    <property type="entry name" value="LACCASE-1"/>
    <property type="match status" value="1"/>
</dbReference>
<evidence type="ECO:0000256" key="5">
    <source>
        <dbReference type="ARBA" id="ARBA00012297"/>
    </source>
</evidence>
<dbReference type="InterPro" id="IPR008972">
    <property type="entry name" value="Cupredoxin"/>
</dbReference>
<evidence type="ECO:0000313" key="15">
    <source>
        <dbReference type="Proteomes" id="UP000195402"/>
    </source>
</evidence>
<dbReference type="GO" id="GO:0048046">
    <property type="term" value="C:apoplast"/>
    <property type="evidence" value="ECO:0007669"/>
    <property type="project" value="UniProtKB-SubCell"/>
</dbReference>
<keyword evidence="11" id="KW-0186">Copper</keyword>